<dbReference type="PROSITE" id="PS00041">
    <property type="entry name" value="HTH_ARAC_FAMILY_1"/>
    <property type="match status" value="1"/>
</dbReference>
<reference evidence="5 6" key="1">
    <citation type="journal article" date="2019" name="Int. J. Syst. Evol. Microbiol.">
        <title>The Global Catalogue of Microorganisms (GCM) 10K type strain sequencing project: providing services to taxonomists for standard genome sequencing and annotation.</title>
        <authorList>
            <consortium name="The Broad Institute Genomics Platform"/>
            <consortium name="The Broad Institute Genome Sequencing Center for Infectious Disease"/>
            <person name="Wu L."/>
            <person name="Ma J."/>
        </authorList>
    </citation>
    <scope>NUCLEOTIDE SEQUENCE [LARGE SCALE GENOMIC DNA]</scope>
    <source>
        <strain evidence="5 6">JCM 11444</strain>
    </source>
</reference>
<keyword evidence="2" id="KW-0238">DNA-binding</keyword>
<evidence type="ECO:0000313" key="6">
    <source>
        <dbReference type="Proteomes" id="UP001500418"/>
    </source>
</evidence>
<dbReference type="InterPro" id="IPR018060">
    <property type="entry name" value="HTH_AraC"/>
</dbReference>
<sequence length="332" mass="36373">MLQDDMTWAPEGEVAMSTLVFDSDDLERTEDFLSKAYAKMRIGSSTPSANRARIRRDTIESITVDELDLDFDMSYAVSPLGRICLCVVHTGTIEDHVYPGVEDAFGPGDVVSLAPPDLPYSGRVRNARYNITMLDPALLSQVAATVEQRTPQPVRLTGHRPHSAAAAGHLRRTIAYVRDHALADPAIADQPLIRATVSQLLAGSVLTAFPNTALTDPTASDRNDAHPDTLQRALSHIDDHAAEPLTVADIAAAAHVSIRALQYAFRRHLDTTPMAYVRRVRLAHAHHDLATAAPETATVADIATRWGFFHPARFAALYRETYRTTPGATLRR</sequence>
<dbReference type="InterPro" id="IPR009057">
    <property type="entry name" value="Homeodomain-like_sf"/>
</dbReference>
<dbReference type="EMBL" id="BAAAID010000051">
    <property type="protein sequence ID" value="GAA0946299.1"/>
    <property type="molecule type" value="Genomic_DNA"/>
</dbReference>
<dbReference type="Proteomes" id="UP001500418">
    <property type="component" value="Unassembled WGS sequence"/>
</dbReference>
<dbReference type="SUPFAM" id="SSF46689">
    <property type="entry name" value="Homeodomain-like"/>
    <property type="match status" value="2"/>
</dbReference>
<keyword evidence="1" id="KW-0805">Transcription regulation</keyword>
<dbReference type="InterPro" id="IPR018062">
    <property type="entry name" value="HTH_AraC-typ_CS"/>
</dbReference>
<dbReference type="SMART" id="SM00342">
    <property type="entry name" value="HTH_ARAC"/>
    <property type="match status" value="1"/>
</dbReference>
<gene>
    <name evidence="5" type="ORF">GCM10009575_065950</name>
</gene>
<evidence type="ECO:0000256" key="1">
    <source>
        <dbReference type="ARBA" id="ARBA00023015"/>
    </source>
</evidence>
<dbReference type="Gene3D" id="1.10.10.60">
    <property type="entry name" value="Homeodomain-like"/>
    <property type="match status" value="1"/>
</dbReference>
<evidence type="ECO:0000256" key="2">
    <source>
        <dbReference type="ARBA" id="ARBA00023125"/>
    </source>
</evidence>
<dbReference type="InterPro" id="IPR050204">
    <property type="entry name" value="AraC_XylS_family_regulators"/>
</dbReference>
<protein>
    <recommendedName>
        <fullName evidence="4">HTH araC/xylS-type domain-containing protein</fullName>
    </recommendedName>
</protein>
<proteinExistence type="predicted"/>
<dbReference type="Pfam" id="PF12833">
    <property type="entry name" value="HTH_18"/>
    <property type="match status" value="1"/>
</dbReference>
<dbReference type="PROSITE" id="PS01124">
    <property type="entry name" value="HTH_ARAC_FAMILY_2"/>
    <property type="match status" value="1"/>
</dbReference>
<keyword evidence="3" id="KW-0804">Transcription</keyword>
<dbReference type="PANTHER" id="PTHR46796:SF12">
    <property type="entry name" value="HTH-TYPE DNA-BINDING TRANSCRIPTIONAL ACTIVATOR EUTR"/>
    <property type="match status" value="1"/>
</dbReference>
<keyword evidence="6" id="KW-1185">Reference proteome</keyword>
<dbReference type="PANTHER" id="PTHR46796">
    <property type="entry name" value="HTH-TYPE TRANSCRIPTIONAL ACTIVATOR RHAS-RELATED"/>
    <property type="match status" value="1"/>
</dbReference>
<comment type="caution">
    <text evidence="5">The sequence shown here is derived from an EMBL/GenBank/DDBJ whole genome shotgun (WGS) entry which is preliminary data.</text>
</comment>
<evidence type="ECO:0000256" key="3">
    <source>
        <dbReference type="ARBA" id="ARBA00023163"/>
    </source>
</evidence>
<accession>A0ABN1QRN8</accession>
<name>A0ABN1QRN8_9ACTN</name>
<evidence type="ECO:0000259" key="4">
    <source>
        <dbReference type="PROSITE" id="PS01124"/>
    </source>
</evidence>
<evidence type="ECO:0000313" key="5">
    <source>
        <dbReference type="EMBL" id="GAA0946299.1"/>
    </source>
</evidence>
<organism evidence="5 6">
    <name type="scientific">Streptomyces rhizosphaericus</name>
    <dbReference type="NCBI Taxonomy" id="114699"/>
    <lineage>
        <taxon>Bacteria</taxon>
        <taxon>Bacillati</taxon>
        <taxon>Actinomycetota</taxon>
        <taxon>Actinomycetes</taxon>
        <taxon>Kitasatosporales</taxon>
        <taxon>Streptomycetaceae</taxon>
        <taxon>Streptomyces</taxon>
        <taxon>Streptomyces violaceusniger group</taxon>
    </lineage>
</organism>
<feature type="domain" description="HTH araC/xylS-type" evidence="4">
    <location>
        <begin position="231"/>
        <end position="332"/>
    </location>
</feature>